<dbReference type="SMART" id="SM00418">
    <property type="entry name" value="HTH_ARSR"/>
    <property type="match status" value="1"/>
</dbReference>
<dbReference type="Gene3D" id="1.10.10.10">
    <property type="entry name" value="Winged helix-like DNA-binding domain superfamily/Winged helix DNA-binding domain"/>
    <property type="match status" value="1"/>
</dbReference>
<name>A0A852ZA62_9ACTN</name>
<sequence>MSEPPDSPPTPESRSAPAPGPGEDAAAAGHRAASIPDFDPEHDLALDARSLRGLAHPVRVQMLGILRTEGPATATRLAARLGLNSGATSYHLRQLAAHGFVVEATDLGTGRDRWWRAAHRSTWYDMRATTADAEAGDAYLRSVARIYADTLLRAVDERATLPPEWQDVSTMSDFVLQLTPAEAERLSTQILDVLRPYRRADPEAAAPEGTAPTMFQFGLFPLPGALGGTDPASGSGAASDPASDPDSMGDA</sequence>
<evidence type="ECO:0000313" key="3">
    <source>
        <dbReference type="EMBL" id="NYH89233.1"/>
    </source>
</evidence>
<feature type="compositionally biased region" description="Pro residues" evidence="1">
    <location>
        <begin position="1"/>
        <end position="11"/>
    </location>
</feature>
<dbReference type="Pfam" id="PF12840">
    <property type="entry name" value="HTH_20"/>
    <property type="match status" value="1"/>
</dbReference>
<dbReference type="InterPro" id="IPR001845">
    <property type="entry name" value="HTH_ArsR_DNA-bd_dom"/>
</dbReference>
<dbReference type="GO" id="GO:0003700">
    <property type="term" value="F:DNA-binding transcription factor activity"/>
    <property type="evidence" value="ECO:0007669"/>
    <property type="project" value="InterPro"/>
</dbReference>
<accession>A0A852ZA62</accession>
<reference evidence="3 4" key="1">
    <citation type="submission" date="2020-07" db="EMBL/GenBank/DDBJ databases">
        <title>Sequencing the genomes of 1000 actinobacteria strains.</title>
        <authorList>
            <person name="Klenk H.-P."/>
        </authorList>
    </citation>
    <scope>NUCLEOTIDE SEQUENCE [LARGE SCALE GENOMIC DNA]</scope>
    <source>
        <strain evidence="3 4">DSM 18448</strain>
    </source>
</reference>
<evidence type="ECO:0000313" key="4">
    <source>
        <dbReference type="Proteomes" id="UP000579605"/>
    </source>
</evidence>
<feature type="region of interest" description="Disordered" evidence="1">
    <location>
        <begin position="225"/>
        <end position="251"/>
    </location>
</feature>
<feature type="domain" description="HTH arsR-type" evidence="2">
    <location>
        <begin position="49"/>
        <end position="129"/>
    </location>
</feature>
<gene>
    <name evidence="3" type="ORF">F4554_001871</name>
</gene>
<dbReference type="RefSeq" id="WP_179786998.1">
    <property type="nucleotide sequence ID" value="NZ_BAAARR010000038.1"/>
</dbReference>
<protein>
    <submittedName>
        <fullName evidence="3">DNA-binding transcriptional ArsR family regulator</fullName>
    </submittedName>
</protein>
<dbReference type="GO" id="GO:0003677">
    <property type="term" value="F:DNA binding"/>
    <property type="evidence" value="ECO:0007669"/>
    <property type="project" value="UniProtKB-KW"/>
</dbReference>
<evidence type="ECO:0000256" key="1">
    <source>
        <dbReference type="SAM" id="MobiDB-lite"/>
    </source>
</evidence>
<keyword evidence="3" id="KW-0238">DNA-binding</keyword>
<dbReference type="InterPro" id="IPR036390">
    <property type="entry name" value="WH_DNA-bd_sf"/>
</dbReference>
<organism evidence="3 4">
    <name type="scientific">Actinopolymorpha rutila</name>
    <dbReference type="NCBI Taxonomy" id="446787"/>
    <lineage>
        <taxon>Bacteria</taxon>
        <taxon>Bacillati</taxon>
        <taxon>Actinomycetota</taxon>
        <taxon>Actinomycetes</taxon>
        <taxon>Propionibacteriales</taxon>
        <taxon>Actinopolymorphaceae</taxon>
        <taxon>Actinopolymorpha</taxon>
    </lineage>
</organism>
<evidence type="ECO:0000259" key="2">
    <source>
        <dbReference type="SMART" id="SM00418"/>
    </source>
</evidence>
<dbReference type="InterPro" id="IPR011991">
    <property type="entry name" value="ArsR-like_HTH"/>
</dbReference>
<dbReference type="Proteomes" id="UP000579605">
    <property type="component" value="Unassembled WGS sequence"/>
</dbReference>
<dbReference type="EMBL" id="JACBZH010000001">
    <property type="protein sequence ID" value="NYH89233.1"/>
    <property type="molecule type" value="Genomic_DNA"/>
</dbReference>
<dbReference type="InterPro" id="IPR036388">
    <property type="entry name" value="WH-like_DNA-bd_sf"/>
</dbReference>
<dbReference type="CDD" id="cd00090">
    <property type="entry name" value="HTH_ARSR"/>
    <property type="match status" value="1"/>
</dbReference>
<feature type="region of interest" description="Disordered" evidence="1">
    <location>
        <begin position="1"/>
        <end position="38"/>
    </location>
</feature>
<dbReference type="SUPFAM" id="SSF46785">
    <property type="entry name" value="Winged helix' DNA-binding domain"/>
    <property type="match status" value="1"/>
</dbReference>
<feature type="compositionally biased region" description="Low complexity" evidence="1">
    <location>
        <begin position="12"/>
        <end position="33"/>
    </location>
</feature>
<proteinExistence type="predicted"/>
<dbReference type="AlphaFoldDB" id="A0A852ZA62"/>
<comment type="caution">
    <text evidence="3">The sequence shown here is derived from an EMBL/GenBank/DDBJ whole genome shotgun (WGS) entry which is preliminary data.</text>
</comment>
<keyword evidence="4" id="KW-1185">Reference proteome</keyword>